<comment type="caution">
    <text evidence="5">The sequence shown here is derived from an EMBL/GenBank/DDBJ whole genome shotgun (WGS) entry which is preliminary data.</text>
</comment>
<dbReference type="PANTHER" id="PTHR48100">
    <property type="entry name" value="BROAD-SPECIFICITY PHOSPHATASE YOR283W-RELATED"/>
    <property type="match status" value="1"/>
</dbReference>
<sequence length="213" mass="24680">MTKVYLTRHGETEWNEKGIVQGWGDSPLTELGKKQAKWLGERMKDLHIDVIYTSPIGRALNTAEIVKGDRGIPLIEYDGLKEIQIGGWEGLNQEEMKSLSEDNYYNFWNLPSKYIPTGDGETFNEVKDRAFKAISEIIEKEKGKTILIVTHTITLKSYLTALEKRDIDTLWDEPFIKQTSLTEINFNDKGYEIPLLACMEHHKYSRKEFNEFE</sequence>
<dbReference type="SUPFAM" id="SSF53254">
    <property type="entry name" value="Phosphoglycerate mutase-like"/>
    <property type="match status" value="1"/>
</dbReference>
<dbReference type="InterPro" id="IPR013078">
    <property type="entry name" value="His_Pase_superF_clade-1"/>
</dbReference>
<reference evidence="5 6" key="1">
    <citation type="submission" date="2019-04" db="EMBL/GenBank/DDBJ databases">
        <title>Microbes associate with the intestines of laboratory mice.</title>
        <authorList>
            <person name="Navarre W."/>
            <person name="Wong E."/>
            <person name="Huang K."/>
            <person name="Tropini C."/>
            <person name="Ng K."/>
            <person name="Yu B."/>
        </authorList>
    </citation>
    <scope>NUCLEOTIDE SEQUENCE [LARGE SCALE GENOMIC DNA]</scope>
    <source>
        <strain evidence="5 6">NM50_B9-20</strain>
    </source>
</reference>
<keyword evidence="6" id="KW-1185">Reference proteome</keyword>
<evidence type="ECO:0000256" key="2">
    <source>
        <dbReference type="ARBA" id="ARBA00023235"/>
    </source>
</evidence>
<dbReference type="Pfam" id="PF00300">
    <property type="entry name" value="His_Phos_1"/>
    <property type="match status" value="1"/>
</dbReference>
<dbReference type="CDD" id="cd07067">
    <property type="entry name" value="HP_PGM_like"/>
    <property type="match status" value="1"/>
</dbReference>
<evidence type="ECO:0000256" key="1">
    <source>
        <dbReference type="ARBA" id="ARBA00023152"/>
    </source>
</evidence>
<proteinExistence type="predicted"/>
<name>A0A4S2DJE4_9CLOT</name>
<feature type="active site" description="Proton donor/acceptor" evidence="3">
    <location>
        <position position="82"/>
    </location>
</feature>
<dbReference type="PANTHER" id="PTHR48100:SF1">
    <property type="entry name" value="HISTIDINE PHOSPHATASE FAMILY PROTEIN-RELATED"/>
    <property type="match status" value="1"/>
</dbReference>
<protein>
    <submittedName>
        <fullName evidence="5">Histidine phosphatase family protein</fullName>
    </submittedName>
</protein>
<feature type="binding site" evidence="4">
    <location>
        <begin position="8"/>
        <end position="15"/>
    </location>
    <ligand>
        <name>substrate</name>
    </ligand>
</feature>
<dbReference type="Gene3D" id="3.40.50.1240">
    <property type="entry name" value="Phosphoglycerate mutase-like"/>
    <property type="match status" value="1"/>
</dbReference>
<dbReference type="GO" id="GO:0005737">
    <property type="term" value="C:cytoplasm"/>
    <property type="evidence" value="ECO:0007669"/>
    <property type="project" value="TreeGrafter"/>
</dbReference>
<gene>
    <name evidence="5" type="ORF">E5347_08895</name>
</gene>
<dbReference type="InterPro" id="IPR001345">
    <property type="entry name" value="PG/BPGM_mutase_AS"/>
</dbReference>
<dbReference type="InterPro" id="IPR029033">
    <property type="entry name" value="His_PPase_superfam"/>
</dbReference>
<accession>A0A4S2DJE4</accession>
<evidence type="ECO:0000256" key="4">
    <source>
        <dbReference type="PIRSR" id="PIRSR613078-2"/>
    </source>
</evidence>
<feature type="active site" description="Tele-phosphohistidine intermediate" evidence="3">
    <location>
        <position position="9"/>
    </location>
</feature>
<keyword evidence="1" id="KW-0324">Glycolysis</keyword>
<organism evidence="5 6">
    <name type="scientific">Clostridium sartagoforme</name>
    <dbReference type="NCBI Taxonomy" id="84031"/>
    <lineage>
        <taxon>Bacteria</taxon>
        <taxon>Bacillati</taxon>
        <taxon>Bacillota</taxon>
        <taxon>Clostridia</taxon>
        <taxon>Eubacteriales</taxon>
        <taxon>Clostridiaceae</taxon>
        <taxon>Clostridium</taxon>
    </lineage>
</organism>
<dbReference type="OrthoDB" id="9781415at2"/>
<dbReference type="Proteomes" id="UP000306888">
    <property type="component" value="Unassembled WGS sequence"/>
</dbReference>
<feature type="binding site" evidence="4">
    <location>
        <position position="58"/>
    </location>
    <ligand>
        <name>substrate</name>
    </ligand>
</feature>
<dbReference type="EMBL" id="SRYR01000003">
    <property type="protein sequence ID" value="TGY42327.1"/>
    <property type="molecule type" value="Genomic_DNA"/>
</dbReference>
<keyword evidence="2" id="KW-0413">Isomerase</keyword>
<evidence type="ECO:0000313" key="5">
    <source>
        <dbReference type="EMBL" id="TGY42327.1"/>
    </source>
</evidence>
<dbReference type="InterPro" id="IPR050275">
    <property type="entry name" value="PGM_Phosphatase"/>
</dbReference>
<dbReference type="PROSITE" id="PS00175">
    <property type="entry name" value="PG_MUTASE"/>
    <property type="match status" value="1"/>
</dbReference>
<dbReference type="GO" id="GO:0016791">
    <property type="term" value="F:phosphatase activity"/>
    <property type="evidence" value="ECO:0007669"/>
    <property type="project" value="TreeGrafter"/>
</dbReference>
<dbReference type="SMART" id="SM00855">
    <property type="entry name" value="PGAM"/>
    <property type="match status" value="1"/>
</dbReference>
<evidence type="ECO:0000256" key="3">
    <source>
        <dbReference type="PIRSR" id="PIRSR613078-1"/>
    </source>
</evidence>
<dbReference type="RefSeq" id="WP_136006548.1">
    <property type="nucleotide sequence ID" value="NZ_SRYR01000003.1"/>
</dbReference>
<evidence type="ECO:0000313" key="6">
    <source>
        <dbReference type="Proteomes" id="UP000306888"/>
    </source>
</evidence>
<dbReference type="AlphaFoldDB" id="A0A4S2DJE4"/>